<feature type="transmembrane region" description="Helical" evidence="1">
    <location>
        <begin position="78"/>
        <end position="97"/>
    </location>
</feature>
<organism evidence="2 3">
    <name type="scientific">Streptobacillus felis</name>
    <dbReference type="NCBI Taxonomy" id="1384509"/>
    <lineage>
        <taxon>Bacteria</taxon>
        <taxon>Fusobacteriati</taxon>
        <taxon>Fusobacteriota</taxon>
        <taxon>Fusobacteriia</taxon>
        <taxon>Fusobacteriales</taxon>
        <taxon>Leptotrichiaceae</taxon>
        <taxon>Streptobacillus</taxon>
    </lineage>
</organism>
<evidence type="ECO:0000313" key="2">
    <source>
        <dbReference type="EMBL" id="NYV28486.1"/>
    </source>
</evidence>
<feature type="transmembrane region" description="Helical" evidence="1">
    <location>
        <begin position="43"/>
        <end position="66"/>
    </location>
</feature>
<evidence type="ECO:0000256" key="1">
    <source>
        <dbReference type="SAM" id="Phobius"/>
    </source>
</evidence>
<sequence length="103" mass="12273">MKHTIYLKIILISTFILKPILINNFRYVKSKGMFSMPYYEVELYSYVKMLAIYFLILIPFIFFFSILIKKVKKENLEIIGLILNIIIIVLIILSIVIRLRNNL</sequence>
<accession>A0A7Z0PGT5</accession>
<dbReference type="RefSeq" id="WP_180136410.1">
    <property type="nucleotide sequence ID" value="NZ_JABMKT010000070.1"/>
</dbReference>
<keyword evidence="1" id="KW-1133">Transmembrane helix</keyword>
<evidence type="ECO:0000313" key="3">
    <source>
        <dbReference type="Proteomes" id="UP000526184"/>
    </source>
</evidence>
<keyword evidence="1" id="KW-0812">Transmembrane</keyword>
<proteinExistence type="predicted"/>
<comment type="caution">
    <text evidence="2">The sequence shown here is derived from an EMBL/GenBank/DDBJ whole genome shotgun (WGS) entry which is preliminary data.</text>
</comment>
<protein>
    <submittedName>
        <fullName evidence="2">Uncharacterized protein</fullName>
    </submittedName>
</protein>
<reference evidence="2 3" key="1">
    <citation type="submission" date="2020-05" db="EMBL/GenBank/DDBJ databases">
        <title>Streptobacillus felis strain LHL191014123.</title>
        <authorList>
            <person name="Fawzy A."/>
            <person name="Rau J."/>
            <person name="Risse K."/>
            <person name="Schauerte N."/>
            <person name="Geiger C."/>
            <person name="Blom J."/>
            <person name="Imirzalioglu C."/>
            <person name="Falgenhauer J."/>
            <person name="Bach A."/>
            <person name="Herden C."/>
            <person name="Eisenberg T."/>
        </authorList>
    </citation>
    <scope>NUCLEOTIDE SEQUENCE [LARGE SCALE GENOMIC DNA]</scope>
    <source>
        <strain evidence="2 3">LHL191014123</strain>
    </source>
</reference>
<keyword evidence="3" id="KW-1185">Reference proteome</keyword>
<feature type="transmembrane region" description="Helical" evidence="1">
    <location>
        <begin position="5"/>
        <end position="23"/>
    </location>
</feature>
<dbReference type="AlphaFoldDB" id="A0A7Z0PGT5"/>
<keyword evidence="1" id="KW-0472">Membrane</keyword>
<dbReference type="Proteomes" id="UP000526184">
    <property type="component" value="Unassembled WGS sequence"/>
</dbReference>
<name>A0A7Z0PGT5_9FUSO</name>
<gene>
    <name evidence="2" type="ORF">HP397_06695</name>
</gene>
<dbReference type="EMBL" id="JABMKT010000070">
    <property type="protein sequence ID" value="NYV28486.1"/>
    <property type="molecule type" value="Genomic_DNA"/>
</dbReference>